<evidence type="ECO:0000313" key="2">
    <source>
        <dbReference type="EMBL" id="KAJ4832503.1"/>
    </source>
</evidence>
<protein>
    <recommendedName>
        <fullName evidence="1">Protein kinase domain-containing protein</fullName>
    </recommendedName>
</protein>
<dbReference type="Proteomes" id="UP001141552">
    <property type="component" value="Unassembled WGS sequence"/>
</dbReference>
<dbReference type="PROSITE" id="PS00108">
    <property type="entry name" value="PROTEIN_KINASE_ST"/>
    <property type="match status" value="1"/>
</dbReference>
<dbReference type="InterPro" id="IPR000719">
    <property type="entry name" value="Prot_kinase_dom"/>
</dbReference>
<dbReference type="Gene3D" id="1.10.510.10">
    <property type="entry name" value="Transferase(Phosphotransferase) domain 1"/>
    <property type="match status" value="1"/>
</dbReference>
<dbReference type="InterPro" id="IPR011009">
    <property type="entry name" value="Kinase-like_dom_sf"/>
</dbReference>
<dbReference type="Gene3D" id="3.30.200.20">
    <property type="entry name" value="Phosphorylase Kinase, domain 1"/>
    <property type="match status" value="1"/>
</dbReference>
<dbReference type="EMBL" id="JAKUCV010005122">
    <property type="protein sequence ID" value="KAJ4832503.1"/>
    <property type="molecule type" value="Genomic_DNA"/>
</dbReference>
<dbReference type="PROSITE" id="PS50011">
    <property type="entry name" value="PROTEIN_KINASE_DOM"/>
    <property type="match status" value="1"/>
</dbReference>
<dbReference type="OrthoDB" id="8693905at2759"/>
<dbReference type="GO" id="GO:0005524">
    <property type="term" value="F:ATP binding"/>
    <property type="evidence" value="ECO:0007669"/>
    <property type="project" value="InterPro"/>
</dbReference>
<dbReference type="GO" id="GO:0004672">
    <property type="term" value="F:protein kinase activity"/>
    <property type="evidence" value="ECO:0007669"/>
    <property type="project" value="InterPro"/>
</dbReference>
<dbReference type="GO" id="GO:0007165">
    <property type="term" value="P:signal transduction"/>
    <property type="evidence" value="ECO:0007669"/>
    <property type="project" value="TreeGrafter"/>
</dbReference>
<reference evidence="2" key="2">
    <citation type="journal article" date="2023" name="Plants (Basel)">
        <title>Annotation of the Turnera subulata (Passifloraceae) Draft Genome Reveals the S-Locus Evolved after the Divergence of Turneroideae from Passifloroideae in a Stepwise Manner.</title>
        <authorList>
            <person name="Henning P.M."/>
            <person name="Roalson E.H."/>
            <person name="Mir W."/>
            <person name="McCubbin A.G."/>
            <person name="Shore J.S."/>
        </authorList>
    </citation>
    <scope>NUCLEOTIDE SEQUENCE</scope>
    <source>
        <strain evidence="2">F60SS</strain>
    </source>
</reference>
<comment type="caution">
    <text evidence="2">The sequence shown here is derived from an EMBL/GenBank/DDBJ whole genome shotgun (WGS) entry which is preliminary data.</text>
</comment>
<evidence type="ECO:0000313" key="3">
    <source>
        <dbReference type="Proteomes" id="UP001141552"/>
    </source>
</evidence>
<accession>A0A9Q0FJ95</accession>
<evidence type="ECO:0000259" key="1">
    <source>
        <dbReference type="PROSITE" id="PS50011"/>
    </source>
</evidence>
<proteinExistence type="predicted"/>
<dbReference type="PANTHER" id="PTHR48011:SF55">
    <property type="entry name" value="PROTEIN KINASE DOMAIN-CONTAINING PROTEIN"/>
    <property type="match status" value="1"/>
</dbReference>
<feature type="domain" description="Protein kinase" evidence="1">
    <location>
        <begin position="35"/>
        <end position="314"/>
    </location>
</feature>
<dbReference type="InterPro" id="IPR052751">
    <property type="entry name" value="Plant_MAPKKK"/>
</dbReference>
<keyword evidence="3" id="KW-1185">Reference proteome</keyword>
<organism evidence="2 3">
    <name type="scientific">Turnera subulata</name>
    <dbReference type="NCBI Taxonomy" id="218843"/>
    <lineage>
        <taxon>Eukaryota</taxon>
        <taxon>Viridiplantae</taxon>
        <taxon>Streptophyta</taxon>
        <taxon>Embryophyta</taxon>
        <taxon>Tracheophyta</taxon>
        <taxon>Spermatophyta</taxon>
        <taxon>Magnoliopsida</taxon>
        <taxon>eudicotyledons</taxon>
        <taxon>Gunneridae</taxon>
        <taxon>Pentapetalae</taxon>
        <taxon>rosids</taxon>
        <taxon>fabids</taxon>
        <taxon>Malpighiales</taxon>
        <taxon>Passifloraceae</taxon>
        <taxon>Turnera</taxon>
    </lineage>
</organism>
<reference evidence="2" key="1">
    <citation type="submission" date="2022-02" db="EMBL/GenBank/DDBJ databases">
        <authorList>
            <person name="Henning P.M."/>
            <person name="McCubbin A.G."/>
            <person name="Shore J.S."/>
        </authorList>
    </citation>
    <scope>NUCLEOTIDE SEQUENCE</scope>
    <source>
        <strain evidence="2">F60SS</strain>
        <tissue evidence="2">Leaves</tissue>
    </source>
</reference>
<dbReference type="AlphaFoldDB" id="A0A9Q0FJ95"/>
<dbReference type="SUPFAM" id="SSF56112">
    <property type="entry name" value="Protein kinase-like (PK-like)"/>
    <property type="match status" value="1"/>
</dbReference>
<gene>
    <name evidence="2" type="ORF">Tsubulata_000058</name>
</gene>
<dbReference type="Pfam" id="PF00069">
    <property type="entry name" value="Pkinase"/>
    <property type="match status" value="1"/>
</dbReference>
<dbReference type="PANTHER" id="PTHR48011">
    <property type="entry name" value="CCR4-NOT TRANSCRIPTIONAL COMPLEX SUBUNIT CAF120-RELATED"/>
    <property type="match status" value="1"/>
</dbReference>
<sequence>MAARSVVMKRKAYLSQFATTKPTALTLESSNGVSWARSRLLGKGGFGSVFLAKKKTTTFTINSEQKKKKKPFLPPQVAVKSAMFDKASSLMHENEILCDLKASPYVLKCYGDEVTELIGGQKVYNLLLEYCSGLTLQHHIIRAGRDGLPESHVKCYALDIARGLNHVHSCGYVHCDIKPGNILLVQDEKRTPVGFRAKIADFGLALKEDQAWDSGDWRGTYRYMSPEIVRDKEVGYAGDIWALGCTVVEMLSGKPCWPPEVEVDSLLQIIGYSNSLPRFPSGISDEALDFLCKCFCRSSLHRWSAEKLLEHPFLSGMD</sequence>
<dbReference type="InterPro" id="IPR008271">
    <property type="entry name" value="Ser/Thr_kinase_AS"/>
</dbReference>
<dbReference type="SMART" id="SM00220">
    <property type="entry name" value="S_TKc"/>
    <property type="match status" value="1"/>
</dbReference>
<name>A0A9Q0FJ95_9ROSI</name>